<sequence length="39" mass="4459">MTPEDLTAIGITHPSHRRKIKNEIVRLHLPDGLPDFKPD</sequence>
<comment type="caution">
    <text evidence="3">The sequence shown here is derived from an EMBL/GenBank/DDBJ whole genome shotgun (WGS) entry which is preliminary data.</text>
</comment>
<evidence type="ECO:0000259" key="1">
    <source>
        <dbReference type="Pfam" id="PF00536"/>
    </source>
</evidence>
<evidence type="ECO:0000313" key="3">
    <source>
        <dbReference type="EMBL" id="CAF4801446.1"/>
    </source>
</evidence>
<name>A0A8S3B7J9_9BILA</name>
<accession>A0A8S3B7J9</accession>
<evidence type="ECO:0000313" key="2">
    <source>
        <dbReference type="EMBL" id="CAF4781792.1"/>
    </source>
</evidence>
<organism evidence="3 4">
    <name type="scientific">Rotaria magnacalcarata</name>
    <dbReference type="NCBI Taxonomy" id="392030"/>
    <lineage>
        <taxon>Eukaryota</taxon>
        <taxon>Metazoa</taxon>
        <taxon>Spiralia</taxon>
        <taxon>Gnathifera</taxon>
        <taxon>Rotifera</taxon>
        <taxon>Eurotatoria</taxon>
        <taxon>Bdelloidea</taxon>
        <taxon>Philodinida</taxon>
        <taxon>Philodinidae</taxon>
        <taxon>Rotaria</taxon>
    </lineage>
</organism>
<reference evidence="3" key="1">
    <citation type="submission" date="2021-02" db="EMBL/GenBank/DDBJ databases">
        <authorList>
            <person name="Nowell W R."/>
        </authorList>
    </citation>
    <scope>NUCLEOTIDE SEQUENCE</scope>
</reference>
<dbReference type="Proteomes" id="UP000681967">
    <property type="component" value="Unassembled WGS sequence"/>
</dbReference>
<dbReference type="SUPFAM" id="SSF47769">
    <property type="entry name" value="SAM/Pointed domain"/>
    <property type="match status" value="1"/>
</dbReference>
<dbReference type="Pfam" id="PF00536">
    <property type="entry name" value="SAM_1"/>
    <property type="match status" value="1"/>
</dbReference>
<dbReference type="EMBL" id="CAJOBJ010145438">
    <property type="protein sequence ID" value="CAF4781792.1"/>
    <property type="molecule type" value="Genomic_DNA"/>
</dbReference>
<dbReference type="Proteomes" id="UP000681720">
    <property type="component" value="Unassembled WGS sequence"/>
</dbReference>
<proteinExistence type="predicted"/>
<evidence type="ECO:0000313" key="4">
    <source>
        <dbReference type="Proteomes" id="UP000681967"/>
    </source>
</evidence>
<dbReference type="AlphaFoldDB" id="A0A8S3B7J9"/>
<feature type="domain" description="SAM" evidence="1">
    <location>
        <begin position="1"/>
        <end position="27"/>
    </location>
</feature>
<dbReference type="InterPro" id="IPR013761">
    <property type="entry name" value="SAM/pointed_sf"/>
</dbReference>
<dbReference type="EMBL" id="CAJOBH010140211">
    <property type="protein sequence ID" value="CAF4801446.1"/>
    <property type="molecule type" value="Genomic_DNA"/>
</dbReference>
<dbReference type="Gene3D" id="1.10.150.50">
    <property type="entry name" value="Transcription Factor, Ets-1"/>
    <property type="match status" value="1"/>
</dbReference>
<protein>
    <recommendedName>
        <fullName evidence="1">SAM domain-containing protein</fullName>
    </recommendedName>
</protein>
<gene>
    <name evidence="3" type="ORF">BYL167_LOCUS48162</name>
    <name evidence="2" type="ORF">GIL414_LOCUS46374</name>
</gene>
<dbReference type="InterPro" id="IPR001660">
    <property type="entry name" value="SAM"/>
</dbReference>
<feature type="non-terminal residue" evidence="3">
    <location>
        <position position="1"/>
    </location>
</feature>